<feature type="compositionally biased region" description="Pro residues" evidence="1">
    <location>
        <begin position="9"/>
        <end position="31"/>
    </location>
</feature>
<dbReference type="AlphaFoldDB" id="A0A5B7JHW7"/>
<sequence>MHFTTQYTPLPPPPPPRPPPPSPLPPPPPSTFLPLLLNIQPSMHFFPPVSSPTQLAVATLRFPRIVSVSPLTHPDSPCLISPPSGAAPPLLPSLLTRRTGPSPPLPVPNPVIHSP</sequence>
<evidence type="ECO:0000313" key="3">
    <source>
        <dbReference type="Proteomes" id="UP000324222"/>
    </source>
</evidence>
<feature type="region of interest" description="Disordered" evidence="1">
    <location>
        <begin position="1"/>
        <end position="32"/>
    </location>
</feature>
<protein>
    <submittedName>
        <fullName evidence="2">Uncharacterized protein</fullName>
    </submittedName>
</protein>
<accession>A0A5B7JHW7</accession>
<reference evidence="2 3" key="1">
    <citation type="submission" date="2019-05" db="EMBL/GenBank/DDBJ databases">
        <title>Another draft genome of Portunus trituberculatus and its Hox gene families provides insights of decapod evolution.</title>
        <authorList>
            <person name="Jeong J.-H."/>
            <person name="Song I."/>
            <person name="Kim S."/>
            <person name="Choi T."/>
            <person name="Kim D."/>
            <person name="Ryu S."/>
            <person name="Kim W."/>
        </authorList>
    </citation>
    <scope>NUCLEOTIDE SEQUENCE [LARGE SCALE GENOMIC DNA]</scope>
    <source>
        <tissue evidence="2">Muscle</tissue>
    </source>
</reference>
<name>A0A5B7JHW7_PORTR</name>
<evidence type="ECO:0000256" key="1">
    <source>
        <dbReference type="SAM" id="MobiDB-lite"/>
    </source>
</evidence>
<gene>
    <name evidence="2" type="ORF">E2C01_087000</name>
</gene>
<evidence type="ECO:0000313" key="2">
    <source>
        <dbReference type="EMBL" id="MPC91934.1"/>
    </source>
</evidence>
<proteinExistence type="predicted"/>
<organism evidence="2 3">
    <name type="scientific">Portunus trituberculatus</name>
    <name type="common">Swimming crab</name>
    <name type="synonym">Neptunus trituberculatus</name>
    <dbReference type="NCBI Taxonomy" id="210409"/>
    <lineage>
        <taxon>Eukaryota</taxon>
        <taxon>Metazoa</taxon>
        <taxon>Ecdysozoa</taxon>
        <taxon>Arthropoda</taxon>
        <taxon>Crustacea</taxon>
        <taxon>Multicrustacea</taxon>
        <taxon>Malacostraca</taxon>
        <taxon>Eumalacostraca</taxon>
        <taxon>Eucarida</taxon>
        <taxon>Decapoda</taxon>
        <taxon>Pleocyemata</taxon>
        <taxon>Brachyura</taxon>
        <taxon>Eubrachyura</taxon>
        <taxon>Portunoidea</taxon>
        <taxon>Portunidae</taxon>
        <taxon>Portuninae</taxon>
        <taxon>Portunus</taxon>
    </lineage>
</organism>
<comment type="caution">
    <text evidence="2">The sequence shown here is derived from an EMBL/GenBank/DDBJ whole genome shotgun (WGS) entry which is preliminary data.</text>
</comment>
<dbReference type="Proteomes" id="UP000324222">
    <property type="component" value="Unassembled WGS sequence"/>
</dbReference>
<dbReference type="PRINTS" id="PR01217">
    <property type="entry name" value="PRICHEXTENSN"/>
</dbReference>
<feature type="region of interest" description="Disordered" evidence="1">
    <location>
        <begin position="73"/>
        <end position="115"/>
    </location>
</feature>
<dbReference type="EMBL" id="VSRR010089526">
    <property type="protein sequence ID" value="MPC91934.1"/>
    <property type="molecule type" value="Genomic_DNA"/>
</dbReference>
<keyword evidence="3" id="KW-1185">Reference proteome</keyword>